<evidence type="ECO:0000313" key="3">
    <source>
        <dbReference type="Proteomes" id="UP000053593"/>
    </source>
</evidence>
<organism evidence="2 3">
    <name type="scientific">Collybiopsis luxurians FD-317 M1</name>
    <dbReference type="NCBI Taxonomy" id="944289"/>
    <lineage>
        <taxon>Eukaryota</taxon>
        <taxon>Fungi</taxon>
        <taxon>Dikarya</taxon>
        <taxon>Basidiomycota</taxon>
        <taxon>Agaricomycotina</taxon>
        <taxon>Agaricomycetes</taxon>
        <taxon>Agaricomycetidae</taxon>
        <taxon>Agaricales</taxon>
        <taxon>Marasmiineae</taxon>
        <taxon>Omphalotaceae</taxon>
        <taxon>Collybiopsis</taxon>
        <taxon>Collybiopsis luxurians</taxon>
    </lineage>
</organism>
<proteinExistence type="predicted"/>
<keyword evidence="3" id="KW-1185">Reference proteome</keyword>
<feature type="region of interest" description="Disordered" evidence="1">
    <location>
        <begin position="250"/>
        <end position="286"/>
    </location>
</feature>
<dbReference type="HOGENOM" id="CLU_069658_0_0_1"/>
<feature type="compositionally biased region" description="Polar residues" evidence="1">
    <location>
        <begin position="67"/>
        <end position="82"/>
    </location>
</feature>
<dbReference type="OrthoDB" id="565731at2759"/>
<sequence length="395" mass="43765">MAGCVAFARQPLLALSKRGLRSAFAVSRPARRTVHASAVVLKKKAAKVDIEDLFSDAPEEDLIGAASETSAEGSTGSPQNVSAPRKRLEPADRHKRFEDLYKSILPHLNANVKERRNLEPIKYSVWTHLVDLAQNEEELRQVINLAPKWKDVHRHTRDKGGLEEQWGELVVRQAESLSCPHVALEMFSNHAKYQVPLSLPAARHLLHSLHQTNSLQDVMTAVALYGVYNLRPVSDDLVSLGLVCRALSNRIHPPRKPPAPKSKAADPSNTDKAASEVAVEGSGKPDGNLKATKQVFEALIQSLQRLLSSTNPSLYTVSSHARTRNLTPEFAVRQKRAAKGQAAWEKEKTWLKWCLARIERNLRAAEGEEKVDWLTQWRQAAGHVKSQSTTAASTA</sequence>
<dbReference type="Proteomes" id="UP000053593">
    <property type="component" value="Unassembled WGS sequence"/>
</dbReference>
<feature type="region of interest" description="Disordered" evidence="1">
    <location>
        <begin position="66"/>
        <end position="92"/>
    </location>
</feature>
<gene>
    <name evidence="2" type="ORF">GYMLUDRAFT_246256</name>
</gene>
<accession>A0A0D0B4J5</accession>
<dbReference type="EMBL" id="KN834786">
    <property type="protein sequence ID" value="KIK58220.1"/>
    <property type="molecule type" value="Genomic_DNA"/>
</dbReference>
<evidence type="ECO:0000256" key="1">
    <source>
        <dbReference type="SAM" id="MobiDB-lite"/>
    </source>
</evidence>
<name>A0A0D0B4J5_9AGAR</name>
<evidence type="ECO:0000313" key="2">
    <source>
        <dbReference type="EMBL" id="KIK58220.1"/>
    </source>
</evidence>
<dbReference type="AlphaFoldDB" id="A0A0D0B4J5"/>
<reference evidence="2 3" key="1">
    <citation type="submission" date="2014-04" db="EMBL/GenBank/DDBJ databases">
        <title>Evolutionary Origins and Diversification of the Mycorrhizal Mutualists.</title>
        <authorList>
            <consortium name="DOE Joint Genome Institute"/>
            <consortium name="Mycorrhizal Genomics Consortium"/>
            <person name="Kohler A."/>
            <person name="Kuo A."/>
            <person name="Nagy L.G."/>
            <person name="Floudas D."/>
            <person name="Copeland A."/>
            <person name="Barry K.W."/>
            <person name="Cichocki N."/>
            <person name="Veneault-Fourrey C."/>
            <person name="LaButti K."/>
            <person name="Lindquist E.A."/>
            <person name="Lipzen A."/>
            <person name="Lundell T."/>
            <person name="Morin E."/>
            <person name="Murat C."/>
            <person name="Riley R."/>
            <person name="Ohm R."/>
            <person name="Sun H."/>
            <person name="Tunlid A."/>
            <person name="Henrissat B."/>
            <person name="Grigoriev I.V."/>
            <person name="Hibbett D.S."/>
            <person name="Martin F."/>
        </authorList>
    </citation>
    <scope>NUCLEOTIDE SEQUENCE [LARGE SCALE GENOMIC DNA]</scope>
    <source>
        <strain evidence="2 3">FD-317 M1</strain>
    </source>
</reference>
<protein>
    <submittedName>
        <fullName evidence="2">Unplaced genomic scaffold GYMLUscaffold_38, whole genome shotgun sequence</fullName>
    </submittedName>
</protein>